<keyword evidence="6" id="KW-1185">Reference proteome</keyword>
<keyword evidence="3" id="KW-0472">Membrane</keyword>
<dbReference type="CDD" id="cd05121">
    <property type="entry name" value="ABC1_ADCK3-like"/>
    <property type="match status" value="1"/>
</dbReference>
<comment type="similarity">
    <text evidence="1">Belongs to the protein kinase superfamily. ADCK protein kinase family.</text>
</comment>
<dbReference type="eggNOG" id="KOG1235">
    <property type="taxonomic scope" value="Eukaryota"/>
</dbReference>
<feature type="region of interest" description="Disordered" evidence="2">
    <location>
        <begin position="57"/>
        <end position="82"/>
    </location>
</feature>
<dbReference type="GO" id="GO:0004672">
    <property type="term" value="F:protein kinase activity"/>
    <property type="evidence" value="ECO:0007669"/>
    <property type="project" value="InterPro"/>
</dbReference>
<feature type="domain" description="Protein kinase" evidence="4">
    <location>
        <begin position="262"/>
        <end position="597"/>
    </location>
</feature>
<feature type="compositionally biased region" description="Basic and acidic residues" evidence="2">
    <location>
        <begin position="71"/>
        <end position="82"/>
    </location>
</feature>
<protein>
    <recommendedName>
        <fullName evidence="4">Protein kinase domain-containing protein</fullName>
    </recommendedName>
</protein>
<dbReference type="Gene3D" id="1.10.510.10">
    <property type="entry name" value="Transferase(Phosphotransferase) domain 1"/>
    <property type="match status" value="1"/>
</dbReference>
<dbReference type="PANTHER" id="PTHR10566:SF53">
    <property type="entry name" value="PROTEIN ACTIVITY OF BC1 COMPLEX KINASE 1, CHLOROPLASTIC"/>
    <property type="match status" value="1"/>
</dbReference>
<dbReference type="KEGG" id="bpg:Bathy10g01000"/>
<gene>
    <name evidence="5" type="ordered locus">Bathy10g01000</name>
</gene>
<feature type="compositionally biased region" description="Low complexity" evidence="2">
    <location>
        <begin position="57"/>
        <end position="67"/>
    </location>
</feature>
<dbReference type="GO" id="GO:0005524">
    <property type="term" value="F:ATP binding"/>
    <property type="evidence" value="ECO:0007669"/>
    <property type="project" value="InterPro"/>
</dbReference>
<organism evidence="5 6">
    <name type="scientific">Bathycoccus prasinos</name>
    <dbReference type="NCBI Taxonomy" id="41875"/>
    <lineage>
        <taxon>Eukaryota</taxon>
        <taxon>Viridiplantae</taxon>
        <taxon>Chlorophyta</taxon>
        <taxon>Mamiellophyceae</taxon>
        <taxon>Mamiellales</taxon>
        <taxon>Bathycoccaceae</taxon>
        <taxon>Bathycoccus</taxon>
    </lineage>
</organism>
<dbReference type="Pfam" id="PF03109">
    <property type="entry name" value="ABC1"/>
    <property type="match status" value="1"/>
</dbReference>
<dbReference type="EMBL" id="FO082269">
    <property type="protein sequence ID" value="CCO18350.1"/>
    <property type="molecule type" value="Genomic_DNA"/>
</dbReference>
<dbReference type="RefSeq" id="XP_007510817.1">
    <property type="nucleotide sequence ID" value="XM_007510755.1"/>
</dbReference>
<sequence length="748" mass="83815">MSRTIYPVKLQQKVGFSKNTDKTRILRRGGGRRRPRFKSEEGEKVRGERRVLLLRTTTTTTSNSNSSIKDGAFKEEDKEEEEKPLLSGTAIKRIAGEDVDVSTEQKKLSRAKARKRTKETVEFDANFCNVVTRYDPEAIRREALRRPAKLAKRVLFLTQKFSKLNGKRKELERIDRSTAEKSADGVTNDRLWAKEVKTTLTSLGPLFVKLGQNLANRPDLVPEDVMEELTTLQDKVPAFPTSEAREIMESQWGEKIDDVFETFTKEPVAAASIGQVYRGTLKKDKRDVAIKVLRPNTRDSVILDLFVLRAAAKQLFDNFCLENVGCPATLLVDEFAEKLLEELDFIQEGRNLRDFRNNFADDPSVHIPAVVPELSGPKVLVMDWQEGVRCTAPNAFGSDEAKRIFLQNGVESGLRQLLDFGLFHGDPHPGNVLALRDGDIAYVDFGNVAEISRSNQESLIDAVVHTMNRDYMQLSETLQTLGFLDKNKADIADVALGLQEVWGEDALEQLAGTNGFSFRGLTKEFNKLLFKYPIRVPERFSLVIRSLLTQESICLTLDPEFNFLDAAFPYVARRLLTDPDPALRLRLLKVIIVDGRFEWERLTAMIELAQVGAKGGVKLPMFSMAADAAIMLTKDKTLRTELAKGLRSVPVTEHIKRSFDFGQVIIKLVIAQIAGKAFRGFTFAFGGLFGMPKILFKFAFGKRKKLRTVMGCSLTEPEEGFSSFGDWVEFERSQGSGDDSASSAAAAA</sequence>
<reference evidence="5 6" key="1">
    <citation type="submission" date="2011-10" db="EMBL/GenBank/DDBJ databases">
        <authorList>
            <person name="Genoscope - CEA"/>
        </authorList>
    </citation>
    <scope>NUCLEOTIDE SEQUENCE [LARGE SCALE GENOMIC DNA]</scope>
    <source>
        <strain evidence="5 6">RCC 1105</strain>
    </source>
</reference>
<evidence type="ECO:0000259" key="4">
    <source>
        <dbReference type="PROSITE" id="PS50011"/>
    </source>
</evidence>
<dbReference type="PANTHER" id="PTHR10566">
    <property type="entry name" value="CHAPERONE-ACTIVITY OF BC1 COMPLEX CABC1 -RELATED"/>
    <property type="match status" value="1"/>
</dbReference>
<name>K8F0P6_9CHLO</name>
<evidence type="ECO:0000313" key="6">
    <source>
        <dbReference type="Proteomes" id="UP000198341"/>
    </source>
</evidence>
<dbReference type="PROSITE" id="PS50011">
    <property type="entry name" value="PROTEIN_KINASE_DOM"/>
    <property type="match status" value="1"/>
</dbReference>
<dbReference type="OrthoDB" id="427480at2759"/>
<keyword evidence="3" id="KW-1133">Transmembrane helix</keyword>
<evidence type="ECO:0000256" key="1">
    <source>
        <dbReference type="ARBA" id="ARBA00009670"/>
    </source>
</evidence>
<keyword evidence="3" id="KW-0812">Transmembrane</keyword>
<dbReference type="Proteomes" id="UP000198341">
    <property type="component" value="Chromosome 10"/>
</dbReference>
<dbReference type="InterPro" id="IPR011009">
    <property type="entry name" value="Kinase-like_dom_sf"/>
</dbReference>
<evidence type="ECO:0000256" key="3">
    <source>
        <dbReference type="SAM" id="Phobius"/>
    </source>
</evidence>
<feature type="transmembrane region" description="Helical" evidence="3">
    <location>
        <begin position="680"/>
        <end position="700"/>
    </location>
</feature>
<dbReference type="AlphaFoldDB" id="K8F0P6"/>
<dbReference type="GeneID" id="19013177"/>
<evidence type="ECO:0000313" key="5">
    <source>
        <dbReference type="EMBL" id="CCO18350.1"/>
    </source>
</evidence>
<dbReference type="InterPro" id="IPR004147">
    <property type="entry name" value="ABC1_dom"/>
</dbReference>
<dbReference type="SUPFAM" id="SSF56112">
    <property type="entry name" value="Protein kinase-like (PK-like)"/>
    <property type="match status" value="1"/>
</dbReference>
<dbReference type="InterPro" id="IPR050154">
    <property type="entry name" value="UbiB_kinase"/>
</dbReference>
<accession>K8F0P6</accession>
<dbReference type="InterPro" id="IPR000719">
    <property type="entry name" value="Prot_kinase_dom"/>
</dbReference>
<evidence type="ECO:0000256" key="2">
    <source>
        <dbReference type="SAM" id="MobiDB-lite"/>
    </source>
</evidence>
<proteinExistence type="inferred from homology"/>